<dbReference type="InParanoid" id="A0A1W0W198"/>
<evidence type="ECO:0000313" key="1">
    <source>
        <dbReference type="EMBL" id="OQU88131.1"/>
    </source>
</evidence>
<sequence>MMMSLTGKGKAGDGEQDRFLAWTHGMIGILDQSAAFWGVQVNHGPNHTTETPPLPTNLPPCLLCSCPARGFNSSPTTVCFSIDLQSLAFRSDLMTSCFFQKFRRSDHSLLFNLRTLPCARSFDFPMDILNEEGSRKISAPSVIGIVEISRGARRRRPVSRISQSRPRTCCVGGRAGPSTSVVSALRVHPTDAACC</sequence>
<reference evidence="2" key="2">
    <citation type="journal article" date="2018" name="Plant J.">
        <title>The Sorghum bicolor reference genome: improved assembly, gene annotations, a transcriptome atlas, and signatures of genome organization.</title>
        <authorList>
            <person name="McCormick R.F."/>
            <person name="Truong S.K."/>
            <person name="Sreedasyam A."/>
            <person name="Jenkins J."/>
            <person name="Shu S."/>
            <person name="Sims D."/>
            <person name="Kennedy M."/>
            <person name="Amirebrahimi M."/>
            <person name="Weers B.D."/>
            <person name="McKinley B."/>
            <person name="Mattison A."/>
            <person name="Morishige D.T."/>
            <person name="Grimwood J."/>
            <person name="Schmutz J."/>
            <person name="Mullet J.E."/>
        </authorList>
    </citation>
    <scope>NUCLEOTIDE SEQUENCE [LARGE SCALE GENOMIC DNA]</scope>
    <source>
        <strain evidence="2">cv. BTx623</strain>
    </source>
</reference>
<organism evidence="1 2">
    <name type="scientific">Sorghum bicolor</name>
    <name type="common">Sorghum</name>
    <name type="synonym">Sorghum vulgare</name>
    <dbReference type="NCBI Taxonomy" id="4558"/>
    <lineage>
        <taxon>Eukaryota</taxon>
        <taxon>Viridiplantae</taxon>
        <taxon>Streptophyta</taxon>
        <taxon>Embryophyta</taxon>
        <taxon>Tracheophyta</taxon>
        <taxon>Spermatophyta</taxon>
        <taxon>Magnoliopsida</taxon>
        <taxon>Liliopsida</taxon>
        <taxon>Poales</taxon>
        <taxon>Poaceae</taxon>
        <taxon>PACMAD clade</taxon>
        <taxon>Panicoideae</taxon>
        <taxon>Andropogonodae</taxon>
        <taxon>Andropogoneae</taxon>
        <taxon>Sorghinae</taxon>
        <taxon>Sorghum</taxon>
    </lineage>
</organism>
<keyword evidence="2" id="KW-1185">Reference proteome</keyword>
<dbReference type="Proteomes" id="UP000000768">
    <property type="component" value="Chromosome 3"/>
</dbReference>
<name>A0A1W0W198_SORBI</name>
<gene>
    <name evidence="1" type="ORF">SORBI_3003G407950</name>
</gene>
<dbReference type="Gramene" id="OQU88131">
    <property type="protein sequence ID" value="OQU88131"/>
    <property type="gene ID" value="SORBI_3003G407950"/>
</dbReference>
<evidence type="ECO:0000313" key="2">
    <source>
        <dbReference type="Proteomes" id="UP000000768"/>
    </source>
</evidence>
<accession>A0A1W0W198</accession>
<dbReference type="AlphaFoldDB" id="A0A1W0W198"/>
<protein>
    <submittedName>
        <fullName evidence="1">Uncharacterized protein</fullName>
    </submittedName>
</protein>
<reference evidence="1 2" key="1">
    <citation type="journal article" date="2009" name="Nature">
        <title>The Sorghum bicolor genome and the diversification of grasses.</title>
        <authorList>
            <person name="Paterson A.H."/>
            <person name="Bowers J.E."/>
            <person name="Bruggmann R."/>
            <person name="Dubchak I."/>
            <person name="Grimwood J."/>
            <person name="Gundlach H."/>
            <person name="Haberer G."/>
            <person name="Hellsten U."/>
            <person name="Mitros T."/>
            <person name="Poliakov A."/>
            <person name="Schmutz J."/>
            <person name="Spannagl M."/>
            <person name="Tang H."/>
            <person name="Wang X."/>
            <person name="Wicker T."/>
            <person name="Bharti A.K."/>
            <person name="Chapman J."/>
            <person name="Feltus F.A."/>
            <person name="Gowik U."/>
            <person name="Grigoriev I.V."/>
            <person name="Lyons E."/>
            <person name="Maher C.A."/>
            <person name="Martis M."/>
            <person name="Narechania A."/>
            <person name="Otillar R.P."/>
            <person name="Penning B.W."/>
            <person name="Salamov A.A."/>
            <person name="Wang Y."/>
            <person name="Zhang L."/>
            <person name="Carpita N.C."/>
            <person name="Freeling M."/>
            <person name="Gingle A.R."/>
            <person name="Hash C.T."/>
            <person name="Keller B."/>
            <person name="Klein P."/>
            <person name="Kresovich S."/>
            <person name="McCann M.C."/>
            <person name="Ming R."/>
            <person name="Peterson D.G."/>
            <person name="Mehboob-ur-Rahman"/>
            <person name="Ware D."/>
            <person name="Westhoff P."/>
            <person name="Mayer K.F."/>
            <person name="Messing J."/>
            <person name="Rokhsar D.S."/>
        </authorList>
    </citation>
    <scope>NUCLEOTIDE SEQUENCE [LARGE SCALE GENOMIC DNA]</scope>
    <source>
        <strain evidence="2">cv. BTx623</strain>
    </source>
</reference>
<proteinExistence type="predicted"/>
<dbReference type="EMBL" id="CM000762">
    <property type="protein sequence ID" value="OQU88131.1"/>
    <property type="molecule type" value="Genomic_DNA"/>
</dbReference>